<dbReference type="InterPro" id="IPR024570">
    <property type="entry name" value="Murein_transglycosylaseC_N"/>
</dbReference>
<feature type="domain" description="Transglycosylase SLT" evidence="2">
    <location>
        <begin position="223"/>
        <end position="347"/>
    </location>
</feature>
<dbReference type="RefSeq" id="WP_284205918.1">
    <property type="nucleotide sequence ID" value="NZ_BSSU01000001.1"/>
</dbReference>
<organism evidence="4 5">
    <name type="scientific">Thalassotalea eurytherma</name>
    <dbReference type="NCBI Taxonomy" id="1144278"/>
    <lineage>
        <taxon>Bacteria</taxon>
        <taxon>Pseudomonadati</taxon>
        <taxon>Pseudomonadota</taxon>
        <taxon>Gammaproteobacteria</taxon>
        <taxon>Alteromonadales</taxon>
        <taxon>Colwelliaceae</taxon>
        <taxon>Thalassotalea</taxon>
    </lineage>
</organism>
<dbReference type="Gene3D" id="1.10.530.10">
    <property type="match status" value="1"/>
</dbReference>
<proteinExistence type="inferred from homology"/>
<dbReference type="InterPro" id="IPR000189">
    <property type="entry name" value="Transglyc_AS"/>
</dbReference>
<dbReference type="EMBL" id="BSSU01000001">
    <property type="protein sequence ID" value="GLX80602.1"/>
    <property type="molecule type" value="Genomic_DNA"/>
</dbReference>
<evidence type="ECO:0000313" key="5">
    <source>
        <dbReference type="Proteomes" id="UP001157133"/>
    </source>
</evidence>
<comment type="similarity">
    <text evidence="1">Belongs to the transglycosylase Slt family.</text>
</comment>
<feature type="domain" description="Murein transglycosylase-C N-terminal" evidence="3">
    <location>
        <begin position="58"/>
        <end position="219"/>
    </location>
</feature>
<protein>
    <submittedName>
        <fullName evidence="4">Membrane-bound lytic murein transglycosylase C</fullName>
    </submittedName>
</protein>
<dbReference type="Pfam" id="PF01464">
    <property type="entry name" value="SLT"/>
    <property type="match status" value="1"/>
</dbReference>
<evidence type="ECO:0000259" key="3">
    <source>
        <dbReference type="Pfam" id="PF11873"/>
    </source>
</evidence>
<dbReference type="PROSITE" id="PS00922">
    <property type="entry name" value="TRANSGLYCOSYLASE"/>
    <property type="match status" value="1"/>
</dbReference>
<gene>
    <name evidence="4" type="ORF">theurythT_00540</name>
</gene>
<dbReference type="PANTHER" id="PTHR37423:SF2">
    <property type="entry name" value="MEMBRANE-BOUND LYTIC MUREIN TRANSGLYCOSYLASE C"/>
    <property type="match status" value="1"/>
</dbReference>
<evidence type="ECO:0000256" key="1">
    <source>
        <dbReference type="ARBA" id="ARBA00007734"/>
    </source>
</evidence>
<reference evidence="4 5" key="1">
    <citation type="submission" date="2023-03" db="EMBL/GenBank/DDBJ databases">
        <title>Draft genome sequence of Thalassotalea eurytherma JCM 18482T.</title>
        <authorList>
            <person name="Sawabe T."/>
        </authorList>
    </citation>
    <scope>NUCLEOTIDE SEQUENCE [LARGE SCALE GENOMIC DNA]</scope>
    <source>
        <strain evidence="4 5">JCM 18482</strain>
    </source>
</reference>
<dbReference type="InterPro" id="IPR023346">
    <property type="entry name" value="Lysozyme-like_dom_sf"/>
</dbReference>
<evidence type="ECO:0000259" key="2">
    <source>
        <dbReference type="Pfam" id="PF01464"/>
    </source>
</evidence>
<dbReference type="Pfam" id="PF11873">
    <property type="entry name" value="Mltc_N"/>
    <property type="match status" value="1"/>
</dbReference>
<dbReference type="PROSITE" id="PS51257">
    <property type="entry name" value="PROKAR_LIPOPROTEIN"/>
    <property type="match status" value="1"/>
</dbReference>
<keyword evidence="5" id="KW-1185">Reference proteome</keyword>
<evidence type="ECO:0000313" key="4">
    <source>
        <dbReference type="EMBL" id="GLX80602.1"/>
    </source>
</evidence>
<name>A0ABQ6GZ33_9GAMM</name>
<dbReference type="InterPro" id="IPR008258">
    <property type="entry name" value="Transglycosylase_SLT_dom_1"/>
</dbReference>
<comment type="caution">
    <text evidence="4">The sequence shown here is derived from an EMBL/GenBank/DDBJ whole genome shotgun (WGS) entry which is preliminary data.</text>
</comment>
<dbReference type="SUPFAM" id="SSF53955">
    <property type="entry name" value="Lysozyme-like"/>
    <property type="match status" value="1"/>
</dbReference>
<dbReference type="PANTHER" id="PTHR37423">
    <property type="entry name" value="SOLUBLE LYTIC MUREIN TRANSGLYCOSYLASE-RELATED"/>
    <property type="match status" value="1"/>
</dbReference>
<dbReference type="CDD" id="cd16893">
    <property type="entry name" value="LT_MltC_MltE"/>
    <property type="match status" value="1"/>
</dbReference>
<sequence>MKFIILFFFCCLLISCKTTPNLSSIKSAQELVKQIEADDKNVIAIADQAIKTGQLAQQDLADIEALIKALTEHIEKVWGKKNTELPTNKRYVKYTNNYKARAIVDFPNGLVTVETLLENNKNAALENLNQAIVITLLTPEDPRKNDIFSSDRPTLNGTPFLYGQVLDQDNKPIQYQWRAGRFAKHLTKTKLENRQIHNRQLLRVQFSLIDAHQHLRQQKYSQYVLASSQKYQIKPELIYGIIETESSFNPYAVSQANAYGLMQVVPSTAGADVYQKVKNKQGQPSKQQLFNPAFNIDVGTAYLHLLQNNYLSGVNNRVSQHYAIISAYNGGTGNVLKSFHRDRKTAVKVINEHQPNNVYYVLTKKHPRAESRRYLEKVTRAEKGYQ</sequence>
<accession>A0ABQ6GZ33</accession>
<dbReference type="Proteomes" id="UP001157133">
    <property type="component" value="Unassembled WGS sequence"/>
</dbReference>